<evidence type="ECO:0000313" key="2">
    <source>
        <dbReference type="Proteomes" id="UP001497497"/>
    </source>
</evidence>
<reference evidence="1 2" key="1">
    <citation type="submission" date="2024-04" db="EMBL/GenBank/DDBJ databases">
        <authorList>
            <consortium name="Genoscope - CEA"/>
            <person name="William W."/>
        </authorList>
    </citation>
    <scope>NUCLEOTIDE SEQUENCE [LARGE SCALE GENOMIC DNA]</scope>
</reference>
<feature type="non-terminal residue" evidence="1">
    <location>
        <position position="1"/>
    </location>
</feature>
<dbReference type="AlphaFoldDB" id="A0AAV2IEF7"/>
<accession>A0AAV2IEF7</accession>
<protein>
    <recommendedName>
        <fullName evidence="3">Galectin</fullName>
    </recommendedName>
</protein>
<evidence type="ECO:0008006" key="3">
    <source>
        <dbReference type="Google" id="ProtNLM"/>
    </source>
</evidence>
<organism evidence="1 2">
    <name type="scientific">Lymnaea stagnalis</name>
    <name type="common">Great pond snail</name>
    <name type="synonym">Helix stagnalis</name>
    <dbReference type="NCBI Taxonomy" id="6523"/>
    <lineage>
        <taxon>Eukaryota</taxon>
        <taxon>Metazoa</taxon>
        <taxon>Spiralia</taxon>
        <taxon>Lophotrochozoa</taxon>
        <taxon>Mollusca</taxon>
        <taxon>Gastropoda</taxon>
        <taxon>Heterobranchia</taxon>
        <taxon>Euthyneura</taxon>
        <taxon>Panpulmonata</taxon>
        <taxon>Hygrophila</taxon>
        <taxon>Lymnaeoidea</taxon>
        <taxon>Lymnaeidae</taxon>
        <taxon>Lymnaea</taxon>
    </lineage>
</organism>
<gene>
    <name evidence="1" type="ORF">GSLYS_00018572001</name>
</gene>
<dbReference type="EMBL" id="CAXITT010000674">
    <property type="protein sequence ID" value="CAL1545089.1"/>
    <property type="molecule type" value="Genomic_DNA"/>
</dbReference>
<feature type="non-terminal residue" evidence="1">
    <location>
        <position position="122"/>
    </location>
</feature>
<sequence>ILCDYKQQETIVTANLSTDAHVSICFLVNKEIPQNLVMQYNNRWSREDANDDKIKFDVIRDTTDILHKTLNITIRNINVSDYGKVDIALPVNDFQVLKFRLYITSEGNRTVHIHHSENDKEF</sequence>
<evidence type="ECO:0000313" key="1">
    <source>
        <dbReference type="EMBL" id="CAL1545089.1"/>
    </source>
</evidence>
<dbReference type="Proteomes" id="UP001497497">
    <property type="component" value="Unassembled WGS sequence"/>
</dbReference>
<proteinExistence type="predicted"/>
<comment type="caution">
    <text evidence="1">The sequence shown here is derived from an EMBL/GenBank/DDBJ whole genome shotgun (WGS) entry which is preliminary data.</text>
</comment>
<name>A0AAV2IEF7_LYMST</name>
<keyword evidence="2" id="KW-1185">Reference proteome</keyword>